<dbReference type="PANTHER" id="PTHR37833:SF1">
    <property type="entry name" value="SIGNAL PEPTIDE PROTEIN"/>
    <property type="match status" value="1"/>
</dbReference>
<keyword evidence="1" id="KW-0812">Transmembrane</keyword>
<proteinExistence type="predicted"/>
<dbReference type="InterPro" id="IPR013783">
    <property type="entry name" value="Ig-like_fold"/>
</dbReference>
<keyword evidence="1" id="KW-0472">Membrane</keyword>
<evidence type="ECO:0008006" key="3">
    <source>
        <dbReference type="Google" id="ProtNLM"/>
    </source>
</evidence>
<dbReference type="NCBIfam" id="NF012200">
    <property type="entry name" value="choice_anch_D"/>
    <property type="match status" value="2"/>
</dbReference>
<dbReference type="PANTHER" id="PTHR37833">
    <property type="entry name" value="LIPOPROTEIN-RELATED"/>
    <property type="match status" value="1"/>
</dbReference>
<gene>
    <name evidence="2" type="ORF">PITCH_A920050</name>
</gene>
<dbReference type="AlphaFoldDB" id="A0A445N3Y2"/>
<dbReference type="Gene3D" id="2.60.40.10">
    <property type="entry name" value="Immunoglobulins"/>
    <property type="match status" value="2"/>
</dbReference>
<accession>A0A445N3Y2</accession>
<evidence type="ECO:0000256" key="1">
    <source>
        <dbReference type="SAM" id="Phobius"/>
    </source>
</evidence>
<reference evidence="2" key="1">
    <citation type="submission" date="2018-01" db="EMBL/GenBank/DDBJ databases">
        <authorList>
            <person name="Regsiter A."/>
            <person name="William W."/>
        </authorList>
    </citation>
    <scope>NUCLEOTIDE SEQUENCE</scope>
    <source>
        <strain evidence="2">TRIP AH-1</strain>
    </source>
</reference>
<feature type="transmembrane region" description="Helical" evidence="1">
    <location>
        <begin position="49"/>
        <end position="68"/>
    </location>
</feature>
<organism evidence="2">
    <name type="scientific">uncultured Desulfobacterium sp</name>
    <dbReference type="NCBI Taxonomy" id="201089"/>
    <lineage>
        <taxon>Bacteria</taxon>
        <taxon>Pseudomonadati</taxon>
        <taxon>Thermodesulfobacteriota</taxon>
        <taxon>Desulfobacteria</taxon>
        <taxon>Desulfobacterales</taxon>
        <taxon>Desulfobacteriaceae</taxon>
        <taxon>Desulfobacterium</taxon>
        <taxon>environmental samples</taxon>
    </lineage>
</organism>
<sequence>MRIKQKTEANNMDIRSYGMKKTGLIQTALSSLMMNGQPPEVSCIYSDRAVLAACIIVILAVLVFHPSLSYGQSDGPDIVVSPTSGDFGTMAADNTVSRKFKVSNQGKTTLILGDVTIDGTDSSQFAVKKDGCSGKSLKPKRSCSVTLLFAPSSPDTKEATMHIPSNDADTADLAVPLAGVGENRVTISPSQKDFGSIATGKTASCKFKIRNKGAASLTMGTVSLDGNEDFILKKDGCSGKTLKSKGTCSIILLFAPSCPGTTTAAMRVPSSDPDTPEISVDLSGSGVGESVLETIDWSAYLNLGVGRFWHYNTRGDGNEEYYAYVKEATTKNGYDVFVKGWSSNWSDQLDYLSFQDDGVYFVGYYDEEQMTDVFFPSPVLMYRTNVVFGRDYSIGPFGNVTYQLVSRPVTVPYGTFTEVIKVTMPDLDSPKKSRIRWYARNVGEIKAYKQAPKRTDYLYDIENLGALPFSFSSCSSGGDSIMVSSVTGSSDTIEAGARFQVCGTYILNSRDAALIVAAPYGGSADTPPLEINNGIGSYCVGFTVSSNVSPVFEKSISIGFYPATGGNQFFGSNYGCGDIIITQ</sequence>
<keyword evidence="1" id="KW-1133">Transmembrane helix</keyword>
<protein>
    <recommendedName>
        <fullName evidence="3">Abnormal spindle-like microcephaly-associated protein ASH domain-containing protein</fullName>
    </recommendedName>
</protein>
<name>A0A445N3Y2_9BACT</name>
<dbReference type="GO" id="GO:0005737">
    <property type="term" value="C:cytoplasm"/>
    <property type="evidence" value="ECO:0007669"/>
    <property type="project" value="UniProtKB-SubCell"/>
</dbReference>
<evidence type="ECO:0000313" key="2">
    <source>
        <dbReference type="EMBL" id="SPD76422.1"/>
    </source>
</evidence>
<dbReference type="EMBL" id="OJIN01000239">
    <property type="protein sequence ID" value="SPD76422.1"/>
    <property type="molecule type" value="Genomic_DNA"/>
</dbReference>